<protein>
    <recommendedName>
        <fullName evidence="2">Histone acetyltransferase Rv0428c-like SH3 domain-containing protein</fullName>
    </recommendedName>
</protein>
<gene>
    <name evidence="3" type="ORF">CTKZ_15560</name>
</gene>
<dbReference type="Pfam" id="PF24551">
    <property type="entry name" value="SH3_Rv0428c"/>
    <property type="match status" value="1"/>
</dbReference>
<accession>A0A401UZF9</accession>
<evidence type="ECO:0000313" key="4">
    <source>
        <dbReference type="Proteomes" id="UP000288246"/>
    </source>
</evidence>
<organism evidence="3 4">
    <name type="scientific">Cellulomonas algicola</name>
    <dbReference type="NCBI Taxonomy" id="2071633"/>
    <lineage>
        <taxon>Bacteria</taxon>
        <taxon>Bacillati</taxon>
        <taxon>Actinomycetota</taxon>
        <taxon>Actinomycetes</taxon>
        <taxon>Micrococcales</taxon>
        <taxon>Cellulomonadaceae</taxon>
        <taxon>Cellulomonas</taxon>
    </lineage>
</organism>
<evidence type="ECO:0000313" key="3">
    <source>
        <dbReference type="EMBL" id="GCD19994.1"/>
    </source>
</evidence>
<dbReference type="Proteomes" id="UP000288246">
    <property type="component" value="Unassembled WGS sequence"/>
</dbReference>
<feature type="compositionally biased region" description="Low complexity" evidence="1">
    <location>
        <begin position="1"/>
        <end position="15"/>
    </location>
</feature>
<feature type="domain" description="Histone acetyltransferase Rv0428c-like SH3" evidence="2">
    <location>
        <begin position="38"/>
        <end position="95"/>
    </location>
</feature>
<evidence type="ECO:0000259" key="2">
    <source>
        <dbReference type="Pfam" id="PF24551"/>
    </source>
</evidence>
<evidence type="ECO:0000256" key="1">
    <source>
        <dbReference type="SAM" id="MobiDB-lite"/>
    </source>
</evidence>
<proteinExistence type="predicted"/>
<dbReference type="EMBL" id="BHYL01000108">
    <property type="protein sequence ID" value="GCD19994.1"/>
    <property type="molecule type" value="Genomic_DNA"/>
</dbReference>
<feature type="region of interest" description="Disordered" evidence="1">
    <location>
        <begin position="1"/>
        <end position="29"/>
    </location>
</feature>
<reference evidence="3 4" key="1">
    <citation type="submission" date="2018-11" db="EMBL/GenBank/DDBJ databases">
        <title>Draft genome sequence of Cellulomonas takizawaensis strain TKZ-21.</title>
        <authorList>
            <person name="Yamamura H."/>
            <person name="Hayashi T."/>
            <person name="Hamada M."/>
            <person name="Serisawa Y."/>
            <person name="Matsuyama K."/>
            <person name="Nakagawa Y."/>
            <person name="Otoguro M."/>
            <person name="Yanagida F."/>
            <person name="Hayakawa M."/>
        </authorList>
    </citation>
    <scope>NUCLEOTIDE SEQUENCE [LARGE SCALE GENOMIC DNA]</scope>
    <source>
        <strain evidence="3 4">TKZ-21</strain>
    </source>
</reference>
<dbReference type="AlphaFoldDB" id="A0A401UZF9"/>
<keyword evidence="4" id="KW-1185">Reference proteome</keyword>
<dbReference type="InterPro" id="IPR056934">
    <property type="entry name" value="SH3_Rv0428c"/>
</dbReference>
<name>A0A401UZF9_9CELL</name>
<sequence>MSTAAGPAVAVADLAGRPDRRTQGPAGRRVSLDWRTLRPGERVVVRRRRDDDPAPGEPQLTDVLGDVVRCDDDGLTVRTRGGDVDVPGADVVLAKRVPPPPPRRPR</sequence>
<comment type="caution">
    <text evidence="3">The sequence shown here is derived from an EMBL/GenBank/DDBJ whole genome shotgun (WGS) entry which is preliminary data.</text>
</comment>